<evidence type="ECO:0000313" key="4">
    <source>
        <dbReference type="EMBL" id="EFF69473.1"/>
    </source>
</evidence>
<keyword evidence="2" id="KW-0812">Transmembrane</keyword>
<dbReference type="InterPro" id="IPR042047">
    <property type="entry name" value="SleB_dom1"/>
</dbReference>
<evidence type="ECO:0000256" key="2">
    <source>
        <dbReference type="SAM" id="Phobius"/>
    </source>
</evidence>
<proteinExistence type="predicted"/>
<comment type="caution">
    <text evidence="4">The sequence shown here is derived from an EMBL/GenBank/DDBJ whole genome shotgun (WGS) entry which is preliminary data.</text>
</comment>
<name>D4RX33_9FIRM</name>
<accession>D4RX33</accession>
<protein>
    <submittedName>
        <fullName evidence="4">Cell Wall Hydrolase</fullName>
    </submittedName>
</protein>
<dbReference type="EMBL" id="ABWN01000018">
    <property type="protein sequence ID" value="EFF69473.1"/>
    <property type="molecule type" value="Genomic_DNA"/>
</dbReference>
<dbReference type="GO" id="GO:0016787">
    <property type="term" value="F:hydrolase activity"/>
    <property type="evidence" value="ECO:0007669"/>
    <property type="project" value="UniProtKB-KW"/>
</dbReference>
<dbReference type="RefSeq" id="WP_005601170.1">
    <property type="nucleotide sequence ID" value="NZ_GG663519.1"/>
</dbReference>
<keyword evidence="4" id="KW-0378">Hydrolase</keyword>
<keyword evidence="2" id="KW-0472">Membrane</keyword>
<sequence>MIKFLKKNIIIIAMLMISGITLAFAPGKKSDNDNSTPETPVSVMITEDNRLNLVMDSFNTVRFTDVEIPQEEETETAVSEEQTVEETETPVEEETQEAAAPSYVIPCTDEDYNNFLKIVEAEATGGDIMSKIMVADVIINRVRSSRFPNTITEVIFQGNGEQFQPVADGRFYSVYVTNETVEAVQRALYGEDYSMGALFFASNYSVNAGAWHVSALTRLFEYGGHVYFTF</sequence>
<evidence type="ECO:0000259" key="3">
    <source>
        <dbReference type="Pfam" id="PF07486"/>
    </source>
</evidence>
<keyword evidence="5" id="KW-1185">Reference proteome</keyword>
<dbReference type="HOGENOM" id="CLU_1203007_0_0_9"/>
<reference evidence="4 5" key="1">
    <citation type="submission" date="2010-02" db="EMBL/GenBank/DDBJ databases">
        <authorList>
            <person name="Weinstock G."/>
            <person name="Sodergren E."/>
            <person name="Clifton S."/>
            <person name="Fulton L."/>
            <person name="Fulton B."/>
            <person name="Courtney L."/>
            <person name="Fronick C."/>
            <person name="Harrison M."/>
            <person name="Strong C."/>
            <person name="Farmer C."/>
            <person name="Delahaunty K."/>
            <person name="Markovic C."/>
            <person name="Hall O."/>
            <person name="Minx P."/>
            <person name="Tomlinson C."/>
            <person name="Mitreva M."/>
            <person name="Nelson J."/>
            <person name="Hou S."/>
            <person name="Wollam A."/>
            <person name="Pepin K.H."/>
            <person name="Johnson M."/>
            <person name="Bhonagiri V."/>
            <person name="Zhang X."/>
            <person name="Suruliraj S."/>
            <person name="Warren W."/>
            <person name="Chinwalla A."/>
            <person name="Mardis E.R."/>
            <person name="Wilson R.K."/>
        </authorList>
    </citation>
    <scope>NUCLEOTIDE SEQUENCE [LARGE SCALE GENOMIC DNA]</scope>
    <source>
        <strain evidence="4 5">DSM 2876</strain>
    </source>
</reference>
<dbReference type="GeneID" id="98918749"/>
<keyword evidence="2" id="KW-1133">Transmembrane helix</keyword>
<dbReference type="eggNOG" id="COG3773">
    <property type="taxonomic scope" value="Bacteria"/>
</dbReference>
<dbReference type="Pfam" id="PF07486">
    <property type="entry name" value="Hydrolase_2"/>
    <property type="match status" value="1"/>
</dbReference>
<dbReference type="AlphaFoldDB" id="D4RX33"/>
<feature type="region of interest" description="Disordered" evidence="1">
    <location>
        <begin position="70"/>
        <end position="99"/>
    </location>
</feature>
<organism evidence="4 5">
    <name type="scientific">Eshraghiella crossota DSM 2876</name>
    <dbReference type="NCBI Taxonomy" id="511680"/>
    <lineage>
        <taxon>Bacteria</taxon>
        <taxon>Bacillati</taxon>
        <taxon>Bacillota</taxon>
        <taxon>Clostridia</taxon>
        <taxon>Lachnospirales</taxon>
        <taxon>Lachnospiraceae</taxon>
        <taxon>Eshraghiella</taxon>
    </lineage>
</organism>
<dbReference type="Proteomes" id="UP000006238">
    <property type="component" value="Unassembled WGS sequence"/>
</dbReference>
<dbReference type="InterPro" id="IPR011105">
    <property type="entry name" value="Cell_wall_hydrolase_SleB"/>
</dbReference>
<feature type="compositionally biased region" description="Acidic residues" evidence="1">
    <location>
        <begin position="82"/>
        <end position="96"/>
    </location>
</feature>
<evidence type="ECO:0000313" key="5">
    <source>
        <dbReference type="Proteomes" id="UP000006238"/>
    </source>
</evidence>
<dbReference type="STRING" id="45851.BHV86_07670"/>
<feature type="domain" description="Cell wall hydrolase SleB" evidence="3">
    <location>
        <begin position="130"/>
        <end position="228"/>
    </location>
</feature>
<feature type="transmembrane region" description="Helical" evidence="2">
    <location>
        <begin position="9"/>
        <end position="27"/>
    </location>
</feature>
<dbReference type="Gene3D" id="1.10.10.2520">
    <property type="entry name" value="Cell wall hydrolase SleB, domain 1"/>
    <property type="match status" value="1"/>
</dbReference>
<gene>
    <name evidence="4" type="ORF">BUTYVIB_00384</name>
</gene>
<evidence type="ECO:0000256" key="1">
    <source>
        <dbReference type="SAM" id="MobiDB-lite"/>
    </source>
</evidence>